<dbReference type="GeneID" id="19204465"/>
<dbReference type="OrthoDB" id="2841072at2759"/>
<dbReference type="Gene3D" id="3.80.10.10">
    <property type="entry name" value="Ribonuclease Inhibitor"/>
    <property type="match status" value="1"/>
</dbReference>
<evidence type="ECO:0008006" key="3">
    <source>
        <dbReference type="Google" id="ProtNLM"/>
    </source>
</evidence>
<dbReference type="AlphaFoldDB" id="A0A5M3N413"/>
<name>A0A5M3N413_CONPW</name>
<gene>
    <name evidence="1" type="ORF">CONPUDRAFT_160992</name>
</gene>
<reference evidence="2" key="1">
    <citation type="journal article" date="2012" name="Science">
        <title>The Paleozoic origin of enzymatic lignin decomposition reconstructed from 31 fungal genomes.</title>
        <authorList>
            <person name="Floudas D."/>
            <person name="Binder M."/>
            <person name="Riley R."/>
            <person name="Barry K."/>
            <person name="Blanchette R.A."/>
            <person name="Henrissat B."/>
            <person name="Martinez A.T."/>
            <person name="Otillar R."/>
            <person name="Spatafora J.W."/>
            <person name="Yadav J.S."/>
            <person name="Aerts A."/>
            <person name="Benoit I."/>
            <person name="Boyd A."/>
            <person name="Carlson A."/>
            <person name="Copeland A."/>
            <person name="Coutinho P.M."/>
            <person name="de Vries R.P."/>
            <person name="Ferreira P."/>
            <person name="Findley K."/>
            <person name="Foster B."/>
            <person name="Gaskell J."/>
            <person name="Glotzer D."/>
            <person name="Gorecki P."/>
            <person name="Heitman J."/>
            <person name="Hesse C."/>
            <person name="Hori C."/>
            <person name="Igarashi K."/>
            <person name="Jurgens J.A."/>
            <person name="Kallen N."/>
            <person name="Kersten P."/>
            <person name="Kohler A."/>
            <person name="Kuees U."/>
            <person name="Kumar T.K.A."/>
            <person name="Kuo A."/>
            <person name="LaButti K."/>
            <person name="Larrondo L.F."/>
            <person name="Lindquist E."/>
            <person name="Ling A."/>
            <person name="Lombard V."/>
            <person name="Lucas S."/>
            <person name="Lundell T."/>
            <person name="Martin R."/>
            <person name="McLaughlin D.J."/>
            <person name="Morgenstern I."/>
            <person name="Morin E."/>
            <person name="Murat C."/>
            <person name="Nagy L.G."/>
            <person name="Nolan M."/>
            <person name="Ohm R.A."/>
            <person name="Patyshakuliyeva A."/>
            <person name="Rokas A."/>
            <person name="Ruiz-Duenas F.J."/>
            <person name="Sabat G."/>
            <person name="Salamov A."/>
            <person name="Samejima M."/>
            <person name="Schmutz J."/>
            <person name="Slot J.C."/>
            <person name="St John F."/>
            <person name="Stenlid J."/>
            <person name="Sun H."/>
            <person name="Sun S."/>
            <person name="Syed K."/>
            <person name="Tsang A."/>
            <person name="Wiebenga A."/>
            <person name="Young D."/>
            <person name="Pisabarro A."/>
            <person name="Eastwood D.C."/>
            <person name="Martin F."/>
            <person name="Cullen D."/>
            <person name="Grigoriev I.V."/>
            <person name="Hibbett D.S."/>
        </authorList>
    </citation>
    <scope>NUCLEOTIDE SEQUENCE [LARGE SCALE GENOMIC DNA]</scope>
    <source>
        <strain evidence="2">RWD-64-598 SS2</strain>
    </source>
</reference>
<dbReference type="RefSeq" id="XP_007763074.1">
    <property type="nucleotide sequence ID" value="XM_007764884.1"/>
</dbReference>
<organism evidence="1 2">
    <name type="scientific">Coniophora puteana (strain RWD-64-598)</name>
    <name type="common">Brown rot fungus</name>
    <dbReference type="NCBI Taxonomy" id="741705"/>
    <lineage>
        <taxon>Eukaryota</taxon>
        <taxon>Fungi</taxon>
        <taxon>Dikarya</taxon>
        <taxon>Basidiomycota</taxon>
        <taxon>Agaricomycotina</taxon>
        <taxon>Agaricomycetes</taxon>
        <taxon>Agaricomycetidae</taxon>
        <taxon>Boletales</taxon>
        <taxon>Coniophorineae</taxon>
        <taxon>Coniophoraceae</taxon>
        <taxon>Coniophora</taxon>
    </lineage>
</organism>
<evidence type="ECO:0000313" key="2">
    <source>
        <dbReference type="Proteomes" id="UP000053558"/>
    </source>
</evidence>
<protein>
    <recommendedName>
        <fullName evidence="3">F-box domain-containing protein</fullName>
    </recommendedName>
</protein>
<dbReference type="EMBL" id="JH711573">
    <property type="protein sequence ID" value="EIW86169.1"/>
    <property type="molecule type" value="Genomic_DNA"/>
</dbReference>
<dbReference type="InterPro" id="IPR032675">
    <property type="entry name" value="LRR_dom_sf"/>
</dbReference>
<proteinExistence type="predicted"/>
<keyword evidence="2" id="KW-1185">Reference proteome</keyword>
<sequence length="575" mass="64616">MHPALRLPELLGQIFGYLGTFDTTPTLPSRAPSGTVSPRRNSTLAGLARTCKPFKKPAIDELWEEVTALRIYESLIPHLLIKRKDEGLDVAAPSNWIADVISLSPAEQRNVMEYTTSIRKLDFNWVNSTAIASPALHALSSLPGGAEATFSRLDHVRASSYIPELLGAYVPFASRAVHLYLHGMDLHTALVEFMDKFTAVARPQGSFVLDIDLRYMAPGERRRKGQEHQMLLNRLSHAILRTGHLRTFSCPEVDQITLLHLSKLQSLVSLEFQILLDIGSTPKLAFPSLELLKLEPFNFLHAVFFISKLARIPPSIQIQSYDDPLAYLSNRLFGELSIHSTTNSLQVLVLKWNGYVDQDPHNIVVTMEIIQPLLVFTRLRVFDWIFPHRLQLTDTEVHTMSSAWPSIERLRIRSALHDFTPSATFNSVLTVAQHCPRLARFSLPIDVSRTEEFLGEGFCNDTLEVVELGTSAVDARGLAVITTALARTLPRLTSTELGVPVGPEDVASVIDEGRRRIGVHVQKAVESLRRAKEDGRIVSWSDEETQTTLIRYFEVTWDAVRKHEYADNQEILSRI</sequence>
<evidence type="ECO:0000313" key="1">
    <source>
        <dbReference type="EMBL" id="EIW86169.1"/>
    </source>
</evidence>
<dbReference type="Proteomes" id="UP000053558">
    <property type="component" value="Unassembled WGS sequence"/>
</dbReference>
<comment type="caution">
    <text evidence="1">The sequence shown here is derived from an EMBL/GenBank/DDBJ whole genome shotgun (WGS) entry which is preliminary data.</text>
</comment>
<dbReference type="KEGG" id="cput:CONPUDRAFT_160992"/>
<accession>A0A5M3N413</accession>